<evidence type="ECO:0000256" key="1">
    <source>
        <dbReference type="ARBA" id="ARBA00022679"/>
    </source>
</evidence>
<comment type="caution">
    <text evidence="3">The sequence shown here is derived from an EMBL/GenBank/DDBJ whole genome shotgun (WGS) entry which is preliminary data.</text>
</comment>
<dbReference type="OrthoDB" id="4611853at2"/>
<dbReference type="PANTHER" id="PTHR46401:SF2">
    <property type="entry name" value="GLYCOSYLTRANSFERASE WBBK-RELATED"/>
    <property type="match status" value="1"/>
</dbReference>
<name>A0A0J7J850_9GAMM</name>
<dbReference type="GO" id="GO:0016757">
    <property type="term" value="F:glycosyltransferase activity"/>
    <property type="evidence" value="ECO:0007669"/>
    <property type="project" value="InterPro"/>
</dbReference>
<dbReference type="Gene3D" id="3.40.50.2000">
    <property type="entry name" value="Glycogen Phosphorylase B"/>
    <property type="match status" value="2"/>
</dbReference>
<accession>A0A0J7J850</accession>
<dbReference type="SUPFAM" id="SSF53335">
    <property type="entry name" value="S-adenosyl-L-methionine-dependent methyltransferases"/>
    <property type="match status" value="2"/>
</dbReference>
<dbReference type="GO" id="GO:0009103">
    <property type="term" value="P:lipopolysaccharide biosynthetic process"/>
    <property type="evidence" value="ECO:0007669"/>
    <property type="project" value="TreeGrafter"/>
</dbReference>
<dbReference type="CDD" id="cd03801">
    <property type="entry name" value="GT4_PimA-like"/>
    <property type="match status" value="1"/>
</dbReference>
<dbReference type="PATRIC" id="fig|1658765.3.peg.833"/>
<dbReference type="InterPro" id="IPR029063">
    <property type="entry name" value="SAM-dependent_MTases_sf"/>
</dbReference>
<keyword evidence="1 3" id="KW-0808">Transferase</keyword>
<keyword evidence="4" id="KW-1185">Reference proteome</keyword>
<gene>
    <name evidence="3" type="ORF">Msub_10839</name>
</gene>
<evidence type="ECO:0000313" key="3">
    <source>
        <dbReference type="EMBL" id="KMQ74653.1"/>
    </source>
</evidence>
<dbReference type="PANTHER" id="PTHR46401">
    <property type="entry name" value="GLYCOSYLTRANSFERASE WBBK-RELATED"/>
    <property type="match status" value="1"/>
</dbReference>
<proteinExistence type="predicted"/>
<dbReference type="Proteomes" id="UP000036102">
    <property type="component" value="Unassembled WGS sequence"/>
</dbReference>
<dbReference type="EMBL" id="LFBU01000001">
    <property type="protein sequence ID" value="KMQ74653.1"/>
    <property type="molecule type" value="Genomic_DNA"/>
</dbReference>
<dbReference type="RefSeq" id="WP_048494833.1">
    <property type="nucleotide sequence ID" value="NZ_LFBU01000001.1"/>
</dbReference>
<dbReference type="STRING" id="1658765.Msub_10839"/>
<organism evidence="3 4">
    <name type="scientific">Marinobacter subterrani</name>
    <dbReference type="NCBI Taxonomy" id="1658765"/>
    <lineage>
        <taxon>Bacteria</taxon>
        <taxon>Pseudomonadati</taxon>
        <taxon>Pseudomonadota</taxon>
        <taxon>Gammaproteobacteria</taxon>
        <taxon>Pseudomonadales</taxon>
        <taxon>Marinobacteraceae</taxon>
        <taxon>Marinobacter</taxon>
    </lineage>
</organism>
<feature type="domain" description="Glycosyl transferase family 1" evidence="2">
    <location>
        <begin position="177"/>
        <end position="336"/>
    </location>
</feature>
<dbReference type="AlphaFoldDB" id="A0A0J7J850"/>
<reference evidence="3 4" key="1">
    <citation type="submission" date="2015-06" db="EMBL/GenBank/DDBJ databases">
        <title>Marinobacter subterrani, a genetically tractable neutrophilic iron-oxidizing strain isolated from the Soudan Iron Mine.</title>
        <authorList>
            <person name="Bonis B.M."/>
            <person name="Gralnick J.A."/>
        </authorList>
    </citation>
    <scope>NUCLEOTIDE SEQUENCE [LARGE SCALE GENOMIC DNA]</scope>
    <source>
        <strain evidence="3 4">JG233</strain>
    </source>
</reference>
<evidence type="ECO:0000259" key="2">
    <source>
        <dbReference type="Pfam" id="PF00534"/>
    </source>
</evidence>
<evidence type="ECO:0000313" key="4">
    <source>
        <dbReference type="Proteomes" id="UP000036102"/>
    </source>
</evidence>
<dbReference type="Pfam" id="PF00534">
    <property type="entry name" value="Glycos_transf_1"/>
    <property type="match status" value="1"/>
</dbReference>
<sequence>MPESESSAFVEFLVPGDPDQNTGGYRYVRKLVEALNERGYRARVTGLPGRFPRPDTEARAALAQQLGAMPDGTCAVLDGLAMGGLPEVLGKHHERLQMLALVHHPLADETGLNEADRAWFFEAERRALAFVQGVVTTSRHTASRLADYDVPAGIIRVAEPGVAKISDLVAADKLATTQGVPRLLCVAHFSPRKAQHQLVEALKSLDGLPWHCVLAGSETRNARYGEQVRQQILAAGLEDRIELTGELEEGALAEQYRRADIFVLPSLYEGYGMVIDEALACGLPVISSDGGALASTGARPGVVQYCAGDVRALSARIRRWLEHPEERAHAGKLARKESRRIRAWSDTAVDFLAAMAEFRGGQRQAHRQSSFASHWLTAREGADHRARSRALTVQLNRWLNRRYTDQQAGNRHKPLRIVDLGAGRGSNAVYLVRALQVPQSWLALDQDTGLLREASQRVSALDVPFETEAALLTPESVGQHLSADVAVITASALIDLVSERWLNALVDAAAARKAAVLVVLSYGGQFDVSPGHSDDSLIRELVNQHQQGDKGTGAALGPEATAALQQGLARHGYEVELADSPWQLGSGDAALMEMLMTGWVEAALEQAPDHRDRVSGWLETRKVQLAEAGLTIRVNHVDLLALPPEAMACPT</sequence>
<dbReference type="Gene3D" id="3.40.50.150">
    <property type="entry name" value="Vaccinia Virus protein VP39"/>
    <property type="match status" value="1"/>
</dbReference>
<dbReference type="InterPro" id="IPR001296">
    <property type="entry name" value="Glyco_trans_1"/>
</dbReference>
<protein>
    <submittedName>
        <fullName evidence="3">Glycosyltransferase involved in cell wall bisynthesis</fullName>
    </submittedName>
</protein>
<dbReference type="SUPFAM" id="SSF53756">
    <property type="entry name" value="UDP-Glycosyltransferase/glycogen phosphorylase"/>
    <property type="match status" value="1"/>
</dbReference>